<dbReference type="PANTHER" id="PTHR48081:SF9">
    <property type="entry name" value="CARBOXYLESTERASE"/>
    <property type="match status" value="1"/>
</dbReference>
<dbReference type="InterPro" id="IPR029058">
    <property type="entry name" value="AB_hydrolase_fold"/>
</dbReference>
<dbReference type="SUPFAM" id="SSF53474">
    <property type="entry name" value="alpha/beta-Hydrolases"/>
    <property type="match status" value="1"/>
</dbReference>
<dbReference type="InterPro" id="IPR049492">
    <property type="entry name" value="BD-FAE-like_dom"/>
</dbReference>
<dbReference type="Proteomes" id="UP001226867">
    <property type="component" value="Unassembled WGS sequence"/>
</dbReference>
<sequence>MTIPFFPRASRPILAVVALAAAVTLLSACSPVKLVNRLTPDNTFTVQTGIAYGAEPRQQLDVYQPLAQTAPPAGRRPLIVFFYGGTWSHGDRASYKFVGEALAARGAVVVVPDYRLSPQATYPVFVQDSAQAMRWGLDNAARLGADPQRVYVMGHSSGAYNAAMLALDARWLGDVGASPKQLAGWIGLAGPYDFLPIGNPEAQVAFNWPRTPQDSQPIEHATAGSPPALLMAASKDNLVDPVRNTQQMARLLRAAGVKVQTREFDNLSHVTLIGAMAKPIRWIGGPVLPPILSFVGLAPDTTDTIFDDSLSHPSHPSPSAVPTAKNERATQ</sequence>
<dbReference type="RefSeq" id="WP_307690097.1">
    <property type="nucleotide sequence ID" value="NZ_JAUSRO010000007.1"/>
</dbReference>
<dbReference type="PANTHER" id="PTHR48081">
    <property type="entry name" value="AB HYDROLASE SUPERFAMILY PROTEIN C4A8.06C"/>
    <property type="match status" value="1"/>
</dbReference>
<feature type="region of interest" description="Disordered" evidence="2">
    <location>
        <begin position="306"/>
        <end position="331"/>
    </location>
</feature>
<reference evidence="4 5" key="1">
    <citation type="submission" date="2023-07" db="EMBL/GenBank/DDBJ databases">
        <title>Sorghum-associated microbial communities from plants grown in Nebraska, USA.</title>
        <authorList>
            <person name="Schachtman D."/>
        </authorList>
    </citation>
    <scope>NUCLEOTIDE SEQUENCE [LARGE SCALE GENOMIC DNA]</scope>
    <source>
        <strain evidence="4 5">DS1607</strain>
    </source>
</reference>
<evidence type="ECO:0000256" key="2">
    <source>
        <dbReference type="SAM" id="MobiDB-lite"/>
    </source>
</evidence>
<protein>
    <submittedName>
        <fullName evidence="4">Acetyl esterase/lipase</fullName>
    </submittedName>
</protein>
<accession>A0ABT9S7F2</accession>
<gene>
    <name evidence="4" type="ORF">J2W36_002548</name>
</gene>
<evidence type="ECO:0000313" key="5">
    <source>
        <dbReference type="Proteomes" id="UP001226867"/>
    </source>
</evidence>
<evidence type="ECO:0000313" key="4">
    <source>
        <dbReference type="EMBL" id="MDP9900285.1"/>
    </source>
</evidence>
<evidence type="ECO:0000259" key="3">
    <source>
        <dbReference type="Pfam" id="PF20434"/>
    </source>
</evidence>
<keyword evidence="1" id="KW-0378">Hydrolase</keyword>
<evidence type="ECO:0000256" key="1">
    <source>
        <dbReference type="ARBA" id="ARBA00022801"/>
    </source>
</evidence>
<name>A0ABT9S7F2_9BURK</name>
<dbReference type="InterPro" id="IPR050300">
    <property type="entry name" value="GDXG_lipolytic_enzyme"/>
</dbReference>
<dbReference type="Gene3D" id="3.40.50.1820">
    <property type="entry name" value="alpha/beta hydrolase"/>
    <property type="match status" value="1"/>
</dbReference>
<comment type="caution">
    <text evidence="4">The sequence shown here is derived from an EMBL/GenBank/DDBJ whole genome shotgun (WGS) entry which is preliminary data.</text>
</comment>
<feature type="domain" description="BD-FAE-like" evidence="3">
    <location>
        <begin position="60"/>
        <end position="242"/>
    </location>
</feature>
<proteinExistence type="predicted"/>
<dbReference type="Pfam" id="PF20434">
    <property type="entry name" value="BD-FAE"/>
    <property type="match status" value="1"/>
</dbReference>
<keyword evidence="5" id="KW-1185">Reference proteome</keyword>
<dbReference type="EMBL" id="JAUSRO010000007">
    <property type="protein sequence ID" value="MDP9900285.1"/>
    <property type="molecule type" value="Genomic_DNA"/>
</dbReference>
<organism evidence="4 5">
    <name type="scientific">Variovorax ginsengisoli</name>
    <dbReference type="NCBI Taxonomy" id="363844"/>
    <lineage>
        <taxon>Bacteria</taxon>
        <taxon>Pseudomonadati</taxon>
        <taxon>Pseudomonadota</taxon>
        <taxon>Betaproteobacteria</taxon>
        <taxon>Burkholderiales</taxon>
        <taxon>Comamonadaceae</taxon>
        <taxon>Variovorax</taxon>
    </lineage>
</organism>